<dbReference type="AlphaFoldDB" id="A0A8W8KPL8"/>
<name>A0A8W8KPL8_MAGGI</name>
<sequence>MNNYIQTMYIFTYLKYSQGSVGAVGGNVSAVGYTAPEETTGFGYLATSPEYAFPYCGTIKRWDAKFMNKGTLWLQVWRHHKVMNYRLVQETPVHVTKVPTLEQMTSITTQDIIHFDKGDVIGWKSEANEIIPFRSSPVIVGGRGFWRLGSVPDPGGLVDWGQGEFVYGRQYAVSAIIAHILISWTSINLQFNCILYLLPSLTASSSSLENIISPSGSFSFVGRQLLHIL</sequence>
<accession>A0A8W8KPL8</accession>
<dbReference type="EnsemblMetazoa" id="G24786.1">
    <property type="protein sequence ID" value="G24786.1:cds"/>
    <property type="gene ID" value="G24786"/>
</dbReference>
<reference evidence="1" key="1">
    <citation type="submission" date="2022-08" db="UniProtKB">
        <authorList>
            <consortium name="EnsemblMetazoa"/>
        </authorList>
    </citation>
    <scope>IDENTIFICATION</scope>
    <source>
        <strain evidence="1">05x7-T-G4-1.051#20</strain>
    </source>
</reference>
<evidence type="ECO:0000313" key="1">
    <source>
        <dbReference type="EnsemblMetazoa" id="G24786.1:cds"/>
    </source>
</evidence>
<dbReference type="Proteomes" id="UP000005408">
    <property type="component" value="Unassembled WGS sequence"/>
</dbReference>
<organism evidence="1 2">
    <name type="scientific">Magallana gigas</name>
    <name type="common">Pacific oyster</name>
    <name type="synonym">Crassostrea gigas</name>
    <dbReference type="NCBI Taxonomy" id="29159"/>
    <lineage>
        <taxon>Eukaryota</taxon>
        <taxon>Metazoa</taxon>
        <taxon>Spiralia</taxon>
        <taxon>Lophotrochozoa</taxon>
        <taxon>Mollusca</taxon>
        <taxon>Bivalvia</taxon>
        <taxon>Autobranchia</taxon>
        <taxon>Pteriomorphia</taxon>
        <taxon>Ostreida</taxon>
        <taxon>Ostreoidea</taxon>
        <taxon>Ostreidae</taxon>
        <taxon>Magallana</taxon>
    </lineage>
</organism>
<protein>
    <submittedName>
        <fullName evidence="1">Uncharacterized protein</fullName>
    </submittedName>
</protein>
<evidence type="ECO:0000313" key="2">
    <source>
        <dbReference type="Proteomes" id="UP000005408"/>
    </source>
</evidence>
<proteinExistence type="predicted"/>
<keyword evidence="2" id="KW-1185">Reference proteome</keyword>